<dbReference type="EMBL" id="JBHUCP010000016">
    <property type="protein sequence ID" value="MFD1531891.1"/>
    <property type="molecule type" value="Genomic_DNA"/>
</dbReference>
<dbReference type="Proteomes" id="UP001597145">
    <property type="component" value="Unassembled WGS sequence"/>
</dbReference>
<evidence type="ECO:0000313" key="2">
    <source>
        <dbReference type="Proteomes" id="UP001597145"/>
    </source>
</evidence>
<organism evidence="1 2">
    <name type="scientific">Pseudonocardia aurantiaca</name>
    <dbReference type="NCBI Taxonomy" id="75290"/>
    <lineage>
        <taxon>Bacteria</taxon>
        <taxon>Bacillati</taxon>
        <taxon>Actinomycetota</taxon>
        <taxon>Actinomycetes</taxon>
        <taxon>Pseudonocardiales</taxon>
        <taxon>Pseudonocardiaceae</taxon>
        <taxon>Pseudonocardia</taxon>
    </lineage>
</organism>
<comment type="caution">
    <text evidence="1">The sequence shown here is derived from an EMBL/GenBank/DDBJ whole genome shotgun (WGS) entry which is preliminary data.</text>
</comment>
<keyword evidence="2" id="KW-1185">Reference proteome</keyword>
<evidence type="ECO:0000313" key="1">
    <source>
        <dbReference type="EMBL" id="MFD1531891.1"/>
    </source>
</evidence>
<name>A0ABW4FN03_9PSEU</name>
<dbReference type="Pfam" id="PF11390">
    <property type="entry name" value="FdsD"/>
    <property type="match status" value="1"/>
</dbReference>
<dbReference type="RefSeq" id="WP_343974377.1">
    <property type="nucleotide sequence ID" value="NZ_BAAAJG010000007.1"/>
</dbReference>
<sequence length="72" mass="7784">MSATTIPAHVRLANDIAVQFHGRDPEQAAAEIAVHMRTFWEPRMKTALLAHVDAGAADLDGLAVRAAELLRP</sequence>
<accession>A0ABW4FN03</accession>
<dbReference type="InterPro" id="IPR021074">
    <property type="entry name" value="Formate_DH_dsu"/>
</dbReference>
<proteinExistence type="predicted"/>
<gene>
    <name evidence="1" type="ORF">ACFSCY_20875</name>
</gene>
<protein>
    <submittedName>
        <fullName evidence="1">Formate dehydrogenase subunit delta</fullName>
    </submittedName>
</protein>
<reference evidence="2" key="1">
    <citation type="journal article" date="2019" name="Int. J. Syst. Evol. Microbiol.">
        <title>The Global Catalogue of Microorganisms (GCM) 10K type strain sequencing project: providing services to taxonomists for standard genome sequencing and annotation.</title>
        <authorList>
            <consortium name="The Broad Institute Genomics Platform"/>
            <consortium name="The Broad Institute Genome Sequencing Center for Infectious Disease"/>
            <person name="Wu L."/>
            <person name="Ma J."/>
        </authorList>
    </citation>
    <scope>NUCLEOTIDE SEQUENCE [LARGE SCALE GENOMIC DNA]</scope>
    <source>
        <strain evidence="2">JCM 12165</strain>
    </source>
</reference>